<evidence type="ECO:0000313" key="3">
    <source>
        <dbReference type="EMBL" id="SCY14963.1"/>
    </source>
</evidence>
<sequence length="287" mass="30658">MKMKTIITAIALPMLYVAITGYGNAGSSTEEVFVHMEETFTPCEQEGIAATAEVSGEQVNPGENNVVVEAAVSEASAPAAAPETTPVPAPAPENIAWASIGHEDIMLYPANEDANNVNARVACGYINGYIVKPGETFSYANTVGRGTPPERGYVIAHVVGGYDYGGGVCKISSALYHAAMNAGCRIVERHNHSKPVDYYAQGDDAAIAFRSRKDFRFRNEFAYDVMIQASYDETGYHLDILAPQANIPVPQPEVLAPQPEVPAPQPEAPIAQTEAPVPQPENPTPQV</sequence>
<dbReference type="InterPro" id="IPR007391">
    <property type="entry name" value="Vancomycin_resist_VanW"/>
</dbReference>
<feature type="signal peptide" evidence="2">
    <location>
        <begin position="1"/>
        <end position="25"/>
    </location>
</feature>
<dbReference type="EMBL" id="FMUR01000008">
    <property type="protein sequence ID" value="SCY14963.1"/>
    <property type="molecule type" value="Genomic_DNA"/>
</dbReference>
<accession>A0A1G5DJN9</accession>
<feature type="chain" id="PRO_5038901206" evidence="2">
    <location>
        <begin position="26"/>
        <end position="287"/>
    </location>
</feature>
<name>A0A1G5DJN9_9FIRM</name>
<dbReference type="OrthoDB" id="9797191at2"/>
<protein>
    <submittedName>
        <fullName evidence="3">VanW like protein</fullName>
    </submittedName>
</protein>
<feature type="compositionally biased region" description="Pro residues" evidence="1">
    <location>
        <begin position="277"/>
        <end position="287"/>
    </location>
</feature>
<evidence type="ECO:0000313" key="4">
    <source>
        <dbReference type="Proteomes" id="UP000183047"/>
    </source>
</evidence>
<dbReference type="PANTHER" id="PTHR35788">
    <property type="entry name" value="EXPORTED PROTEIN-RELATED"/>
    <property type="match status" value="1"/>
</dbReference>
<dbReference type="RefSeq" id="WP_074462195.1">
    <property type="nucleotide sequence ID" value="NZ_FMUR01000008.1"/>
</dbReference>
<dbReference type="AlphaFoldDB" id="A0A1G5DJN9"/>
<gene>
    <name evidence="3" type="ORF">SAMN02910451_01570</name>
</gene>
<evidence type="ECO:0000256" key="1">
    <source>
        <dbReference type="SAM" id="MobiDB-lite"/>
    </source>
</evidence>
<organism evidence="3 4">
    <name type="scientific">Butyrivibrio hungatei</name>
    <dbReference type="NCBI Taxonomy" id="185008"/>
    <lineage>
        <taxon>Bacteria</taxon>
        <taxon>Bacillati</taxon>
        <taxon>Bacillota</taxon>
        <taxon>Clostridia</taxon>
        <taxon>Lachnospirales</taxon>
        <taxon>Lachnospiraceae</taxon>
        <taxon>Butyrivibrio</taxon>
    </lineage>
</organism>
<evidence type="ECO:0000256" key="2">
    <source>
        <dbReference type="SAM" id="SignalP"/>
    </source>
</evidence>
<keyword evidence="2" id="KW-0732">Signal</keyword>
<feature type="region of interest" description="Disordered" evidence="1">
    <location>
        <begin position="251"/>
        <end position="287"/>
    </location>
</feature>
<dbReference type="PANTHER" id="PTHR35788:SF1">
    <property type="entry name" value="EXPORTED PROTEIN"/>
    <property type="match status" value="1"/>
</dbReference>
<dbReference type="Pfam" id="PF04294">
    <property type="entry name" value="VanW"/>
    <property type="match status" value="1"/>
</dbReference>
<dbReference type="Proteomes" id="UP000183047">
    <property type="component" value="Unassembled WGS sequence"/>
</dbReference>
<reference evidence="4" key="1">
    <citation type="submission" date="2016-10" db="EMBL/GenBank/DDBJ databases">
        <authorList>
            <person name="Varghese N."/>
            <person name="Submissions S."/>
        </authorList>
    </citation>
    <scope>NUCLEOTIDE SEQUENCE [LARGE SCALE GENOMIC DNA]</scope>
    <source>
        <strain evidence="4">XBD2006</strain>
    </source>
</reference>
<proteinExistence type="predicted"/>
<dbReference type="InterPro" id="IPR052913">
    <property type="entry name" value="Glycopeptide_resist_protein"/>
</dbReference>
<keyword evidence="4" id="KW-1185">Reference proteome</keyword>